<dbReference type="SUPFAM" id="SSF55874">
    <property type="entry name" value="ATPase domain of HSP90 chaperone/DNA topoisomerase II/histidine kinase"/>
    <property type="match status" value="1"/>
</dbReference>
<reference evidence="9 10" key="1">
    <citation type="journal article" date="2019" name="Int. J. Syst. Evol. Microbiol.">
        <title>The Global Catalogue of Microorganisms (GCM) 10K type strain sequencing project: providing services to taxonomists for standard genome sequencing and annotation.</title>
        <authorList>
            <consortium name="The Broad Institute Genomics Platform"/>
            <consortium name="The Broad Institute Genome Sequencing Center for Infectious Disease"/>
            <person name="Wu L."/>
            <person name="Ma J."/>
        </authorList>
    </citation>
    <scope>NUCLEOTIDE SEQUENCE [LARGE SCALE GENOMIC DNA]</scope>
    <source>
        <strain evidence="9 10">CGMCC 1.12562</strain>
    </source>
</reference>
<name>A0ABD5NEW1_9EURY</name>
<comment type="catalytic activity">
    <reaction evidence="1">
        <text>ATP + protein L-histidine = ADP + protein N-phospho-L-histidine.</text>
        <dbReference type="EC" id="2.7.13.3"/>
    </reaction>
</comment>
<keyword evidence="7" id="KW-1133">Transmembrane helix</keyword>
<dbReference type="Gene3D" id="3.30.565.10">
    <property type="entry name" value="Histidine kinase-like ATPase, C-terminal domain"/>
    <property type="match status" value="1"/>
</dbReference>
<dbReference type="InterPro" id="IPR031621">
    <property type="entry name" value="HisKA_7TM"/>
</dbReference>
<dbReference type="GO" id="GO:0004673">
    <property type="term" value="F:protein histidine kinase activity"/>
    <property type="evidence" value="ECO:0007669"/>
    <property type="project" value="UniProtKB-EC"/>
</dbReference>
<feature type="transmembrane region" description="Helical" evidence="7">
    <location>
        <begin position="6"/>
        <end position="29"/>
    </location>
</feature>
<evidence type="ECO:0000256" key="3">
    <source>
        <dbReference type="ARBA" id="ARBA00022553"/>
    </source>
</evidence>
<dbReference type="Gene3D" id="3.30.450.20">
    <property type="entry name" value="PAS domain"/>
    <property type="match status" value="1"/>
</dbReference>
<evidence type="ECO:0000256" key="5">
    <source>
        <dbReference type="ARBA" id="ARBA00022777"/>
    </source>
</evidence>
<dbReference type="EC" id="2.7.13.3" evidence="2"/>
<dbReference type="GeneID" id="69116402"/>
<organism evidence="9 10">
    <name type="scientific">Halobacterium litoreum</name>
    <dbReference type="NCBI Taxonomy" id="2039234"/>
    <lineage>
        <taxon>Archaea</taxon>
        <taxon>Methanobacteriati</taxon>
        <taxon>Methanobacteriota</taxon>
        <taxon>Stenosarchaea group</taxon>
        <taxon>Halobacteria</taxon>
        <taxon>Halobacteriales</taxon>
        <taxon>Halobacteriaceae</taxon>
        <taxon>Halobacterium</taxon>
    </lineage>
</organism>
<dbReference type="RefSeq" id="WP_232571210.1">
    <property type="nucleotide sequence ID" value="NZ_CP089466.1"/>
</dbReference>
<dbReference type="InterPro" id="IPR003661">
    <property type="entry name" value="HisK_dim/P_dom"/>
</dbReference>
<evidence type="ECO:0000256" key="1">
    <source>
        <dbReference type="ARBA" id="ARBA00000085"/>
    </source>
</evidence>
<dbReference type="SMART" id="SM00387">
    <property type="entry name" value="HATPase_c"/>
    <property type="match status" value="1"/>
</dbReference>
<dbReference type="Proteomes" id="UP001595660">
    <property type="component" value="Unassembled WGS sequence"/>
</dbReference>
<feature type="transmembrane region" description="Helical" evidence="7">
    <location>
        <begin position="147"/>
        <end position="167"/>
    </location>
</feature>
<dbReference type="PROSITE" id="PS50109">
    <property type="entry name" value="HIS_KIN"/>
    <property type="match status" value="1"/>
</dbReference>
<dbReference type="Pfam" id="PF02518">
    <property type="entry name" value="HATPase_c"/>
    <property type="match status" value="1"/>
</dbReference>
<dbReference type="CDD" id="cd00082">
    <property type="entry name" value="HisKA"/>
    <property type="match status" value="1"/>
</dbReference>
<feature type="transmembrane region" description="Helical" evidence="7">
    <location>
        <begin position="179"/>
        <end position="200"/>
    </location>
</feature>
<dbReference type="EMBL" id="JBHRWN010000002">
    <property type="protein sequence ID" value="MFC3477665.1"/>
    <property type="molecule type" value="Genomic_DNA"/>
</dbReference>
<dbReference type="GO" id="GO:0000160">
    <property type="term" value="P:phosphorelay signal transduction system"/>
    <property type="evidence" value="ECO:0007669"/>
    <property type="project" value="UniProtKB-KW"/>
</dbReference>
<evidence type="ECO:0000256" key="2">
    <source>
        <dbReference type="ARBA" id="ARBA00012438"/>
    </source>
</evidence>
<dbReference type="Pfam" id="PF16927">
    <property type="entry name" value="HisKA_7TM"/>
    <property type="match status" value="1"/>
</dbReference>
<keyword evidence="10" id="KW-1185">Reference proteome</keyword>
<feature type="transmembrane region" description="Helical" evidence="7">
    <location>
        <begin position="106"/>
        <end position="127"/>
    </location>
</feature>
<dbReference type="GO" id="GO:0005524">
    <property type="term" value="F:ATP binding"/>
    <property type="evidence" value="ECO:0007669"/>
    <property type="project" value="UniProtKB-KW"/>
</dbReference>
<gene>
    <name evidence="9" type="ORF">ACFOKC_08000</name>
</gene>
<dbReference type="PANTHER" id="PTHR43711">
    <property type="entry name" value="TWO-COMPONENT HISTIDINE KINASE"/>
    <property type="match status" value="1"/>
</dbReference>
<feature type="domain" description="Histidine kinase" evidence="8">
    <location>
        <begin position="347"/>
        <end position="537"/>
    </location>
</feature>
<keyword evidence="3" id="KW-0597">Phosphoprotein</keyword>
<dbReference type="Gene3D" id="1.10.287.130">
    <property type="match status" value="1"/>
</dbReference>
<accession>A0ABD5NEW1</accession>
<dbReference type="SMART" id="SM00388">
    <property type="entry name" value="HisKA"/>
    <property type="match status" value="1"/>
</dbReference>
<dbReference type="InterPro" id="IPR050736">
    <property type="entry name" value="Sensor_HK_Regulatory"/>
</dbReference>
<dbReference type="AlphaFoldDB" id="A0ABD5NEW1"/>
<keyword evidence="5" id="KW-0418">Kinase</keyword>
<comment type="caution">
    <text evidence="9">The sequence shown here is derived from an EMBL/GenBank/DDBJ whole genome shotgun (WGS) entry which is preliminary data.</text>
</comment>
<proteinExistence type="predicted"/>
<sequence length="549" mass="59313">MSSIDPLLAAYVASFTVAAVVCVASVPRARRVDHADTRRGFVALLLTSAGWAIAQVGFLLAPGPEAKTAFHIAGLVVGFSTVGAWLYFCSAYSGRTLHRDPRYRRAAMAVFLAVVAVKVTNPVHHVYFTTSVASAPFPHVVVHNNAVHWVVSGLAYALSAVGYFMLFELFDQTSLDTRPLTGLAALTALPVAFNVVGYATPRLVDMTYEPIGVAAFAVGVLYVFTERFQAIRLAGEVDDPVVFVDENGRIRDYNEKARELFPALYGADGEPLAEVAPAVADAVGDEDEVLEFEDGGRTRYFLVTANPFSVGATRLGRMLLFSDVTRSERHRRELERQNERLGQFASIVSHDLRNPLNVAKGRLEIAREGRDDENLDAVANAHDRMEALIDDVLALARQGETIGDTDACDLRALTEESWETVATPDATLVVADELRFEADADRLRQLFENLFRNSVEHAGEDVTVTVGALDGAGGFYVADDGPGVPEDDRESVFEAGHTTDPDGTGFGLAIVKSIAEAHGWRIRVTDADGGGARFEVRGVAVAEPATAND</sequence>
<dbReference type="SUPFAM" id="SSF47384">
    <property type="entry name" value="Homodimeric domain of signal transducing histidine kinase"/>
    <property type="match status" value="1"/>
</dbReference>
<keyword evidence="9" id="KW-0067">ATP-binding</keyword>
<feature type="transmembrane region" description="Helical" evidence="7">
    <location>
        <begin position="72"/>
        <end position="94"/>
    </location>
</feature>
<keyword evidence="9" id="KW-0547">Nucleotide-binding</keyword>
<dbReference type="Pfam" id="PF00512">
    <property type="entry name" value="HisKA"/>
    <property type="match status" value="1"/>
</dbReference>
<keyword evidence="7" id="KW-0812">Transmembrane</keyword>
<keyword evidence="4" id="KW-0808">Transferase</keyword>
<evidence type="ECO:0000313" key="10">
    <source>
        <dbReference type="Proteomes" id="UP001595660"/>
    </source>
</evidence>
<feature type="transmembrane region" description="Helical" evidence="7">
    <location>
        <begin position="41"/>
        <end position="60"/>
    </location>
</feature>
<evidence type="ECO:0000256" key="7">
    <source>
        <dbReference type="SAM" id="Phobius"/>
    </source>
</evidence>
<dbReference type="PRINTS" id="PR00344">
    <property type="entry name" value="BCTRLSENSOR"/>
</dbReference>
<keyword evidence="7" id="KW-0472">Membrane</keyword>
<keyword evidence="6" id="KW-0902">Two-component regulatory system</keyword>
<protein>
    <recommendedName>
        <fullName evidence="2">histidine kinase</fullName>
        <ecNumber evidence="2">2.7.13.3</ecNumber>
    </recommendedName>
</protein>
<dbReference type="InterPro" id="IPR004358">
    <property type="entry name" value="Sig_transdc_His_kin-like_C"/>
</dbReference>
<evidence type="ECO:0000259" key="8">
    <source>
        <dbReference type="PROSITE" id="PS50109"/>
    </source>
</evidence>
<dbReference type="PANTHER" id="PTHR43711:SF1">
    <property type="entry name" value="HISTIDINE KINASE 1"/>
    <property type="match status" value="1"/>
</dbReference>
<feature type="transmembrane region" description="Helical" evidence="7">
    <location>
        <begin position="206"/>
        <end position="224"/>
    </location>
</feature>
<dbReference type="InterPro" id="IPR036890">
    <property type="entry name" value="HATPase_C_sf"/>
</dbReference>
<evidence type="ECO:0000256" key="6">
    <source>
        <dbReference type="ARBA" id="ARBA00023012"/>
    </source>
</evidence>
<dbReference type="InterPro" id="IPR005467">
    <property type="entry name" value="His_kinase_dom"/>
</dbReference>
<dbReference type="InterPro" id="IPR036097">
    <property type="entry name" value="HisK_dim/P_sf"/>
</dbReference>
<dbReference type="InterPro" id="IPR003594">
    <property type="entry name" value="HATPase_dom"/>
</dbReference>
<evidence type="ECO:0000313" key="9">
    <source>
        <dbReference type="EMBL" id="MFC3477665.1"/>
    </source>
</evidence>
<evidence type="ECO:0000256" key="4">
    <source>
        <dbReference type="ARBA" id="ARBA00022679"/>
    </source>
</evidence>